<feature type="region of interest" description="Disordered" evidence="3">
    <location>
        <begin position="842"/>
        <end position="918"/>
    </location>
</feature>
<dbReference type="Pfam" id="PF12796">
    <property type="entry name" value="Ank_2"/>
    <property type="match status" value="3"/>
</dbReference>
<dbReference type="InterPro" id="IPR036770">
    <property type="entry name" value="Ankyrin_rpt-contain_sf"/>
</dbReference>
<feature type="compositionally biased region" description="Basic and acidic residues" evidence="3">
    <location>
        <begin position="699"/>
        <end position="713"/>
    </location>
</feature>
<dbReference type="SUPFAM" id="SSF48403">
    <property type="entry name" value="Ankyrin repeat"/>
    <property type="match status" value="2"/>
</dbReference>
<feature type="coiled-coil region" evidence="2">
    <location>
        <begin position="203"/>
        <end position="377"/>
    </location>
</feature>
<feature type="compositionally biased region" description="Polar residues" evidence="3">
    <location>
        <begin position="774"/>
        <end position="787"/>
    </location>
</feature>
<name>A0A4Z1SPH5_GIAMU</name>
<feature type="coiled-coil region" evidence="2">
    <location>
        <begin position="626"/>
        <end position="660"/>
    </location>
</feature>
<feature type="compositionally biased region" description="Pro residues" evidence="3">
    <location>
        <begin position="591"/>
        <end position="600"/>
    </location>
</feature>
<dbReference type="PANTHER" id="PTHR24184:SF11">
    <property type="entry name" value="ANKYRIN REPEAT AND SOCS BOX CONTAINING 3"/>
    <property type="match status" value="1"/>
</dbReference>
<feature type="coiled-coil region" evidence="2">
    <location>
        <begin position="414"/>
        <end position="455"/>
    </location>
</feature>
<feature type="compositionally biased region" description="Basic and acidic residues" evidence="3">
    <location>
        <begin position="855"/>
        <end position="865"/>
    </location>
</feature>
<sequence>MLSVDDWFEAVRARNYAAVAENVEKFACSANAEGRTALMEAVEMRDLELVRILADAESLCADGDGNSALMIAAEHDAVECVAELLNYSDRAEGDVKPTPFMIAAVACSNMALRLLSYYYGPETDADGRNALDYAVSASNQEGLEIILHQTTFSLDDVRDAADRARTDSNDEMAIVLDEIQLTLPSRTLRLAGLEASDDTSTTIVKLKHEIDDLTAQLNKAQIQLLAVESASHTDLNEAIQARDQEIEDLRKVLEDLQRANSEPKVEADPEAETDITRDLRAEIEVLSSRVRELEEQNAELTSTIEVEREYSAAEAERARLLAEENEGLKADLHAATTAADAKVAELQAEITAHEALSAQLADRRDALADEVKLLKERLSEDVGVSRLADPVDTSGINHALDDAKADYQAKCEEVLSIKEELTELRGELEMARRDLEIAQEQLRQREEKAESVKEVPKPDPFQAIADIELQIEARAPRGGTSGRTLEEAETELSDMRDYNERIEAQVRVLESKITRLVTANEELERKYSETKIALAVAEQDVSELRERLRHAERQTQLGSRAPGGVTNGGTTAANEFDAFLGEVEAKIDEVAPPPLFPEPPEVGKDPDVYTDNDRSENASPAAIPRVDAPNEEMRELKRAVTDLQRENAELRMTADLLQESLTQNAKAVLRSQSRRSLVKSGLIDAAVQERSKSKGRSRGGREKTETERLERRERHLKRSIAQKEGELEALELEVRDSQLRNTELKRQRAQLDAVLARLSNVRSSNLKGRRSHRPNLQPNPDARSTSRPAFVQEPDEDRQTAVIRTLAEANRRLSVHIDGLAEENAALKSELNAAVDEVIKSRSQGRTKSIGRSSRRSEVRSEGRSDAGSSTNDALSDLPELPAAVPPISSAKPPMPAALRSGSSAKRPEPESPVRPANQIFGEFGLSGEQLSALQAARIETYTPLMRAVMKGKTADVESNLQYAGEVSIDGRTALMMAAEYNRVSAVPLLIPKEAGIRDDNGLMAVHVALHRGHYEVAELLRKTEGLKVEPIERANGHKTQLMQAAEEDDVYTVWSLIPTQGALQDADGITALMLAAGAGHKQIVALLIGGEARMQTAWGTTALMWACQFGHIDCVRMLIPKEVKIRDKRGRSALYYARDAAKHDSAERKRLIEALLKQHIAM</sequence>
<dbReference type="SMART" id="SM00248">
    <property type="entry name" value="ANK"/>
    <property type="match status" value="7"/>
</dbReference>
<feature type="repeat" description="ANK" evidence="1">
    <location>
        <begin position="970"/>
        <end position="1002"/>
    </location>
</feature>
<evidence type="ECO:0000313" key="5">
    <source>
        <dbReference type="Proteomes" id="UP000315496"/>
    </source>
</evidence>
<evidence type="ECO:0000256" key="3">
    <source>
        <dbReference type="SAM" id="MobiDB-lite"/>
    </source>
</evidence>
<dbReference type="PANTHER" id="PTHR24184">
    <property type="entry name" value="SI:CH211-189E2.2"/>
    <property type="match status" value="1"/>
</dbReference>
<feature type="compositionally biased region" description="Basic and acidic residues" evidence="3">
    <location>
        <begin position="601"/>
        <end position="616"/>
    </location>
</feature>
<feature type="region of interest" description="Disordered" evidence="3">
    <location>
        <begin position="591"/>
        <end position="623"/>
    </location>
</feature>
<feature type="coiled-coil region" evidence="2">
    <location>
        <begin position="485"/>
        <end position="554"/>
    </location>
</feature>
<proteinExistence type="predicted"/>
<keyword evidence="2" id="KW-0175">Coiled coil</keyword>
<protein>
    <submittedName>
        <fullName evidence="4">Ankyrin repeat protein 1</fullName>
    </submittedName>
</protein>
<dbReference type="AlphaFoldDB" id="A0A4Z1SPH5"/>
<dbReference type="InterPro" id="IPR002110">
    <property type="entry name" value="Ankyrin_rpt"/>
</dbReference>
<dbReference type="Proteomes" id="UP000315496">
    <property type="component" value="Chromosome 3"/>
</dbReference>
<organism evidence="4 5">
    <name type="scientific">Giardia muris</name>
    <dbReference type="NCBI Taxonomy" id="5742"/>
    <lineage>
        <taxon>Eukaryota</taxon>
        <taxon>Metamonada</taxon>
        <taxon>Diplomonadida</taxon>
        <taxon>Hexamitidae</taxon>
        <taxon>Giardiinae</taxon>
        <taxon>Giardia</taxon>
    </lineage>
</organism>
<gene>
    <name evidence="4" type="ORF">GMRT_14936</name>
</gene>
<feature type="region of interest" description="Disordered" evidence="3">
    <location>
        <begin position="687"/>
        <end position="717"/>
    </location>
</feature>
<dbReference type="PROSITE" id="PS50088">
    <property type="entry name" value="ANK_REPEAT"/>
    <property type="match status" value="1"/>
</dbReference>
<feature type="region of interest" description="Disordered" evidence="3">
    <location>
        <begin position="762"/>
        <end position="798"/>
    </location>
</feature>
<evidence type="ECO:0000256" key="2">
    <source>
        <dbReference type="SAM" id="Coils"/>
    </source>
</evidence>
<dbReference type="Gene3D" id="1.25.40.20">
    <property type="entry name" value="Ankyrin repeat-containing domain"/>
    <property type="match status" value="3"/>
</dbReference>
<dbReference type="OrthoDB" id="5406014at2759"/>
<reference evidence="4 5" key="1">
    <citation type="submission" date="2019-05" db="EMBL/GenBank/DDBJ databases">
        <title>The compact genome of Giardia muris reveals important steps in the evolution of intestinal protozoan parasites.</title>
        <authorList>
            <person name="Xu F."/>
            <person name="Jimenez-Gonzalez A."/>
            <person name="Einarsson E."/>
            <person name="Astvaldsson A."/>
            <person name="Peirasmaki D."/>
            <person name="Eckmann L."/>
            <person name="Andersson J.O."/>
            <person name="Svard S.G."/>
            <person name="Jerlstrom-Hultqvist J."/>
        </authorList>
    </citation>
    <scope>NUCLEOTIDE SEQUENCE [LARGE SCALE GENOMIC DNA]</scope>
    <source>
        <strain evidence="4 5">Roberts-Thomson</strain>
    </source>
</reference>
<keyword evidence="5" id="KW-1185">Reference proteome</keyword>
<dbReference type="EMBL" id="VDLU01000003">
    <property type="protein sequence ID" value="TNJ27722.1"/>
    <property type="molecule type" value="Genomic_DNA"/>
</dbReference>
<dbReference type="SUPFAM" id="SSF57997">
    <property type="entry name" value="Tropomyosin"/>
    <property type="match status" value="1"/>
</dbReference>
<dbReference type="VEuPathDB" id="GiardiaDB:GMRT_14936"/>
<accession>A0A4Z1SPH5</accession>
<keyword evidence="1" id="KW-0040">ANK repeat</keyword>
<evidence type="ECO:0000313" key="4">
    <source>
        <dbReference type="EMBL" id="TNJ27722.1"/>
    </source>
</evidence>
<evidence type="ECO:0000256" key="1">
    <source>
        <dbReference type="PROSITE-ProRule" id="PRU00023"/>
    </source>
</evidence>
<comment type="caution">
    <text evidence="4">The sequence shown here is derived from an EMBL/GenBank/DDBJ whole genome shotgun (WGS) entry which is preliminary data.</text>
</comment>